<reference evidence="8" key="1">
    <citation type="journal article" date="2017" name="Genome Announc.">
        <title>High-Quality Whole-Genome Sequences of the Oligo-Mouse-Microbiota Bacterial Community.</title>
        <authorList>
            <person name="Garzetti D."/>
            <person name="Brugiroux S."/>
            <person name="Bunk B."/>
            <person name="Pukall R."/>
            <person name="McCoy K.D."/>
            <person name="Macpherson A.J."/>
            <person name="Stecher B."/>
        </authorList>
    </citation>
    <scope>NUCLEOTIDE SEQUENCE</scope>
    <source>
        <strain evidence="8">KB18</strain>
    </source>
</reference>
<dbReference type="Pfam" id="PF00293">
    <property type="entry name" value="NUDIX"/>
    <property type="match status" value="1"/>
</dbReference>
<evidence type="ECO:0000259" key="7">
    <source>
        <dbReference type="PROSITE" id="PS51462"/>
    </source>
</evidence>
<keyword evidence="3" id="KW-0378">Hydrolase</keyword>
<keyword evidence="2" id="KW-0479">Metal-binding</keyword>
<feature type="transmembrane region" description="Helical" evidence="6">
    <location>
        <begin position="153"/>
        <end position="173"/>
    </location>
</feature>
<feature type="coiled-coil region" evidence="5">
    <location>
        <begin position="2"/>
        <end position="32"/>
    </location>
</feature>
<evidence type="ECO:0000256" key="3">
    <source>
        <dbReference type="ARBA" id="ARBA00022801"/>
    </source>
</evidence>
<dbReference type="Proteomes" id="UP000196710">
    <property type="component" value="Chromosome"/>
</dbReference>
<sequence length="473" mass="54502">MAKKEKQKLTKEERALRRREDAQRVKKEAREHPVLFTVYVVLRVLVLLVLILQLMNGEYYDVFLCSLTLVLFMIPSFVERRLHIDVPNTLEVIILLFIFSAEILGEIQEYYLIFPFWDTMLHTINGFLMAAIGIAMVDILNRSRRFRVRLSPVFVAVVAFCFSMTIGVLWEFFEYGMDYFFQMDMQKDTWVNVVNTVSLNPQGKNSPVHIPIENVVVNGESWPGYLDIGLHDTMKDLFVNFIGAVVFSVIGMIYIMGRGTGRFAPRFIPRLKENELPAPEKGNKKEERPSLLEPIALEGPESQGGPELQDLYTRDGKFTGETIERDSGGKGEFFTLGVHAYIYDGNGRFLLQKRSENKKFRPGQWEITMGHALAGETAIECLNREIKEELGVQLPMEDYIKVYRWIETGGHSFADVFFVRADLDESALTLQKEEVTGLQWVTKDEVLEFVGKMDYRTESYRAVVSEYIRNCIE</sequence>
<protein>
    <submittedName>
        <fullName evidence="9">NUDIX domain-containing protein</fullName>
    </submittedName>
</protein>
<dbReference type="SUPFAM" id="SSF55811">
    <property type="entry name" value="Nudix"/>
    <property type="match status" value="1"/>
</dbReference>
<evidence type="ECO:0000256" key="6">
    <source>
        <dbReference type="SAM" id="Phobius"/>
    </source>
</evidence>
<accession>A0A1Z2XLI6</accession>
<evidence type="ECO:0000313" key="8">
    <source>
        <dbReference type="EMBL" id="ASB39299.1"/>
    </source>
</evidence>
<dbReference type="GO" id="GO:0005829">
    <property type="term" value="C:cytosol"/>
    <property type="evidence" value="ECO:0007669"/>
    <property type="project" value="TreeGrafter"/>
</dbReference>
<evidence type="ECO:0000313" key="10">
    <source>
        <dbReference type="Proteomes" id="UP000196710"/>
    </source>
</evidence>
<dbReference type="AlphaFoldDB" id="A0A1Z2XLI6"/>
<dbReference type="RefSeq" id="WP_066537000.1">
    <property type="nucleotide sequence ID" value="NZ_CP021422.1"/>
</dbReference>
<keyword evidence="5" id="KW-0175">Coiled coil</keyword>
<comment type="cofactor">
    <cofactor evidence="1">
        <name>Mg(2+)</name>
        <dbReference type="ChEBI" id="CHEBI:18420"/>
    </cofactor>
</comment>
<evidence type="ECO:0000256" key="4">
    <source>
        <dbReference type="ARBA" id="ARBA00022842"/>
    </source>
</evidence>
<keyword evidence="6" id="KW-1133">Transmembrane helix</keyword>
<evidence type="ECO:0000313" key="9">
    <source>
        <dbReference type="EMBL" id="QQR28588.1"/>
    </source>
</evidence>
<reference evidence="9 11" key="3">
    <citation type="submission" date="2020-11" db="EMBL/GenBank/DDBJ databases">
        <title>Closed and high quality bacterial genomes of the OMM12 community.</title>
        <authorList>
            <person name="Marbouty M."/>
            <person name="Lamy-Besnier Q."/>
            <person name="Debarbieux L."/>
            <person name="Koszul R."/>
        </authorList>
    </citation>
    <scope>NUCLEOTIDE SEQUENCE [LARGE SCALE GENOMIC DNA]</scope>
    <source>
        <strain evidence="9 11">KB18</strain>
    </source>
</reference>
<dbReference type="Pfam" id="PF09997">
    <property type="entry name" value="DUF2238"/>
    <property type="match status" value="1"/>
</dbReference>
<gene>
    <name evidence="8" type="ORF">ADH66_00670</name>
    <name evidence="9" type="ORF">I5Q82_10660</name>
</gene>
<organism evidence="9 11">
    <name type="scientific">Acutalibacter muris</name>
    <dbReference type="NCBI Taxonomy" id="1796620"/>
    <lineage>
        <taxon>Bacteria</taxon>
        <taxon>Bacillati</taxon>
        <taxon>Bacillota</taxon>
        <taxon>Clostridia</taxon>
        <taxon>Eubacteriales</taxon>
        <taxon>Acutalibacteraceae</taxon>
        <taxon>Acutalibacter</taxon>
    </lineage>
</organism>
<reference evidence="10" key="2">
    <citation type="submission" date="2017-05" db="EMBL/GenBank/DDBJ databases">
        <title>Improved OligoMM genomes.</title>
        <authorList>
            <person name="Garzetti D."/>
        </authorList>
    </citation>
    <scope>NUCLEOTIDE SEQUENCE [LARGE SCALE GENOMIC DNA]</scope>
    <source>
        <strain evidence="10">KB18</strain>
    </source>
</reference>
<proteinExistence type="predicted"/>
<dbReference type="GO" id="GO:0046872">
    <property type="term" value="F:metal ion binding"/>
    <property type="evidence" value="ECO:0007669"/>
    <property type="project" value="UniProtKB-KW"/>
</dbReference>
<evidence type="ECO:0000256" key="1">
    <source>
        <dbReference type="ARBA" id="ARBA00001946"/>
    </source>
</evidence>
<dbReference type="PROSITE" id="PS51462">
    <property type="entry name" value="NUDIX"/>
    <property type="match status" value="1"/>
</dbReference>
<dbReference type="Gene3D" id="3.90.79.10">
    <property type="entry name" value="Nucleoside Triphosphate Pyrophosphohydrolase"/>
    <property type="match status" value="1"/>
</dbReference>
<dbReference type="EMBL" id="CP065321">
    <property type="protein sequence ID" value="QQR28588.1"/>
    <property type="molecule type" value="Genomic_DNA"/>
</dbReference>
<dbReference type="InterPro" id="IPR020084">
    <property type="entry name" value="NUDIX_hydrolase_CS"/>
</dbReference>
<dbReference type="PROSITE" id="PS00893">
    <property type="entry name" value="NUDIX_BOX"/>
    <property type="match status" value="1"/>
</dbReference>
<dbReference type="InterPro" id="IPR050241">
    <property type="entry name" value="NAD-cap_RNA_hydrolase_NudC"/>
</dbReference>
<keyword evidence="6" id="KW-0472">Membrane</keyword>
<feature type="transmembrane region" description="Helical" evidence="6">
    <location>
        <begin position="90"/>
        <end position="113"/>
    </location>
</feature>
<feature type="transmembrane region" description="Helical" evidence="6">
    <location>
        <begin position="119"/>
        <end position="141"/>
    </location>
</feature>
<keyword evidence="10" id="KW-1185">Reference proteome</keyword>
<keyword evidence="4" id="KW-0460">Magnesium</keyword>
<feature type="transmembrane region" description="Helical" evidence="6">
    <location>
        <begin position="34"/>
        <end position="53"/>
    </location>
</feature>
<dbReference type="PANTHER" id="PTHR42904">
    <property type="entry name" value="NUDIX HYDROLASE, NUDC SUBFAMILY"/>
    <property type="match status" value="1"/>
</dbReference>
<evidence type="ECO:0000256" key="5">
    <source>
        <dbReference type="SAM" id="Coils"/>
    </source>
</evidence>
<evidence type="ECO:0000313" key="11">
    <source>
        <dbReference type="Proteomes" id="UP000596035"/>
    </source>
</evidence>
<name>A0A1Z2XLI6_9FIRM</name>
<dbReference type="InterPro" id="IPR015797">
    <property type="entry name" value="NUDIX_hydrolase-like_dom_sf"/>
</dbReference>
<dbReference type="InterPro" id="IPR014509">
    <property type="entry name" value="YjdF-like"/>
</dbReference>
<feature type="transmembrane region" description="Helical" evidence="6">
    <location>
        <begin position="237"/>
        <end position="257"/>
    </location>
</feature>
<feature type="domain" description="Nudix hydrolase" evidence="7">
    <location>
        <begin position="333"/>
        <end position="470"/>
    </location>
</feature>
<evidence type="ECO:0000256" key="2">
    <source>
        <dbReference type="ARBA" id="ARBA00022723"/>
    </source>
</evidence>
<keyword evidence="6" id="KW-0812">Transmembrane</keyword>
<dbReference type="GO" id="GO:0035529">
    <property type="term" value="F:NADH pyrophosphatase activity"/>
    <property type="evidence" value="ECO:0007669"/>
    <property type="project" value="TreeGrafter"/>
</dbReference>
<dbReference type="InterPro" id="IPR000086">
    <property type="entry name" value="NUDIX_hydrolase_dom"/>
</dbReference>
<dbReference type="EMBL" id="CP021422">
    <property type="protein sequence ID" value="ASB39299.1"/>
    <property type="molecule type" value="Genomic_DNA"/>
</dbReference>
<dbReference type="GO" id="GO:0006742">
    <property type="term" value="P:NADP+ catabolic process"/>
    <property type="evidence" value="ECO:0007669"/>
    <property type="project" value="TreeGrafter"/>
</dbReference>
<dbReference type="Proteomes" id="UP000596035">
    <property type="component" value="Chromosome"/>
</dbReference>
<dbReference type="KEGG" id="amur:ADH66_00670"/>
<feature type="transmembrane region" description="Helical" evidence="6">
    <location>
        <begin position="59"/>
        <end position="78"/>
    </location>
</feature>
<dbReference type="GO" id="GO:0019677">
    <property type="term" value="P:NAD+ catabolic process"/>
    <property type="evidence" value="ECO:0007669"/>
    <property type="project" value="TreeGrafter"/>
</dbReference>
<dbReference type="PANTHER" id="PTHR42904:SF1">
    <property type="entry name" value="NUCLEOSIDE DIPHOSPHATE-LINKED MOIETY X MOTIF 17"/>
    <property type="match status" value="1"/>
</dbReference>